<gene>
    <name evidence="2" type="ORF">ODALV1_LOCUS8002</name>
</gene>
<evidence type="ECO:0000313" key="3">
    <source>
        <dbReference type="Proteomes" id="UP001642540"/>
    </source>
</evidence>
<keyword evidence="1" id="KW-1133">Transmembrane helix</keyword>
<dbReference type="Proteomes" id="UP001642540">
    <property type="component" value="Unassembled WGS sequence"/>
</dbReference>
<proteinExistence type="predicted"/>
<comment type="caution">
    <text evidence="2">The sequence shown here is derived from an EMBL/GenBank/DDBJ whole genome shotgun (WGS) entry which is preliminary data.</text>
</comment>
<evidence type="ECO:0000313" key="2">
    <source>
        <dbReference type="EMBL" id="CAL8091702.1"/>
    </source>
</evidence>
<accession>A0ABP1Q7G0</accession>
<sequence length="223" mass="26269">MSLKVELHQLLRKQCGTNDFKSSTMSKFFIFSEGSMRWMNNFERVLRYSFFKFIVPCIPTRRELLIIFVTFGILYALNPNKNGQPQQPQPQGGQMVTSTSDSLPLLINGTTASQTYDVISDDIDFLKYTVLQQQYKLNSCIRKNEEYVLLENKLTRLRKGYNKASEKHRTLVNRFVFLFKRLKQDNFLISKSLVWNWLTFFVSFALSCLIAVIVYYKFYYLDS</sequence>
<organism evidence="2 3">
    <name type="scientific">Orchesella dallaii</name>
    <dbReference type="NCBI Taxonomy" id="48710"/>
    <lineage>
        <taxon>Eukaryota</taxon>
        <taxon>Metazoa</taxon>
        <taxon>Ecdysozoa</taxon>
        <taxon>Arthropoda</taxon>
        <taxon>Hexapoda</taxon>
        <taxon>Collembola</taxon>
        <taxon>Entomobryomorpha</taxon>
        <taxon>Entomobryoidea</taxon>
        <taxon>Orchesellidae</taxon>
        <taxon>Orchesellinae</taxon>
        <taxon>Orchesella</taxon>
    </lineage>
</organism>
<evidence type="ECO:0000256" key="1">
    <source>
        <dbReference type="SAM" id="Phobius"/>
    </source>
</evidence>
<keyword evidence="1" id="KW-0812">Transmembrane</keyword>
<keyword evidence="1" id="KW-0472">Membrane</keyword>
<name>A0ABP1Q7G0_9HEXA</name>
<feature type="transmembrane region" description="Helical" evidence="1">
    <location>
        <begin position="193"/>
        <end position="216"/>
    </location>
</feature>
<protein>
    <submittedName>
        <fullName evidence="2">Uncharacterized protein</fullName>
    </submittedName>
</protein>
<keyword evidence="3" id="KW-1185">Reference proteome</keyword>
<dbReference type="EMBL" id="CAXLJM020000024">
    <property type="protein sequence ID" value="CAL8091702.1"/>
    <property type="molecule type" value="Genomic_DNA"/>
</dbReference>
<reference evidence="2 3" key="1">
    <citation type="submission" date="2024-08" db="EMBL/GenBank/DDBJ databases">
        <authorList>
            <person name="Cucini C."/>
            <person name="Frati F."/>
        </authorList>
    </citation>
    <scope>NUCLEOTIDE SEQUENCE [LARGE SCALE GENOMIC DNA]</scope>
</reference>